<dbReference type="InterPro" id="IPR036770">
    <property type="entry name" value="Ankyrin_rpt-contain_sf"/>
</dbReference>
<feature type="repeat" description="ANK" evidence="6">
    <location>
        <begin position="39"/>
        <end position="60"/>
    </location>
</feature>
<keyword evidence="5 6" id="KW-0040">ANK repeat</keyword>
<keyword evidence="3 7" id="KW-0863">Zinc-finger</keyword>
<keyword evidence="1" id="KW-0479">Metal-binding</keyword>
<keyword evidence="2" id="KW-0677">Repeat</keyword>
<evidence type="ECO:0000256" key="6">
    <source>
        <dbReference type="PROSITE-ProRule" id="PRU00023"/>
    </source>
</evidence>
<dbReference type="PANTHER" id="PTHR24173:SF74">
    <property type="entry name" value="ANKYRIN REPEAT DOMAIN-CONTAINING PROTEIN 16"/>
    <property type="match status" value="1"/>
</dbReference>
<reference evidence="9" key="1">
    <citation type="submission" date="2021-01" db="EMBL/GenBank/DDBJ databases">
        <authorList>
            <person name="Corre E."/>
            <person name="Pelletier E."/>
            <person name="Niang G."/>
            <person name="Scheremetjew M."/>
            <person name="Finn R."/>
            <person name="Kale V."/>
            <person name="Holt S."/>
            <person name="Cochrane G."/>
            <person name="Meng A."/>
            <person name="Brown T."/>
            <person name="Cohen L."/>
        </authorList>
    </citation>
    <scope>NUCLEOTIDE SEQUENCE</scope>
    <source>
        <strain evidence="9">RCC927</strain>
    </source>
</reference>
<keyword evidence="4" id="KW-0862">Zinc</keyword>
<evidence type="ECO:0000256" key="7">
    <source>
        <dbReference type="PROSITE-ProRule" id="PRU00175"/>
    </source>
</evidence>
<dbReference type="SMART" id="SM00248">
    <property type="entry name" value="ANK"/>
    <property type="match status" value="5"/>
</dbReference>
<dbReference type="SMART" id="SM00184">
    <property type="entry name" value="RING"/>
    <property type="match status" value="1"/>
</dbReference>
<dbReference type="PROSITE" id="PS50089">
    <property type="entry name" value="ZF_RING_2"/>
    <property type="match status" value="1"/>
</dbReference>
<dbReference type="PROSITE" id="PS00518">
    <property type="entry name" value="ZF_RING_1"/>
    <property type="match status" value="1"/>
</dbReference>
<evidence type="ECO:0000256" key="5">
    <source>
        <dbReference type="ARBA" id="ARBA00023043"/>
    </source>
</evidence>
<dbReference type="PROSITE" id="PS50297">
    <property type="entry name" value="ANK_REP_REGION"/>
    <property type="match status" value="2"/>
</dbReference>
<dbReference type="SUPFAM" id="SSF48403">
    <property type="entry name" value="Ankyrin repeat"/>
    <property type="match status" value="1"/>
</dbReference>
<organism evidence="9">
    <name type="scientific">Prasinoderma singulare</name>
    <dbReference type="NCBI Taxonomy" id="676789"/>
    <lineage>
        <taxon>Eukaryota</taxon>
        <taxon>Viridiplantae</taxon>
        <taxon>Prasinodermophyta</taxon>
        <taxon>Prasinodermophyceae</taxon>
        <taxon>Prasinodermales</taxon>
        <taxon>Prasinodermaceae</taxon>
        <taxon>Prasinoderma</taxon>
    </lineage>
</organism>
<dbReference type="Pfam" id="PF12796">
    <property type="entry name" value="Ank_2"/>
    <property type="match status" value="1"/>
</dbReference>
<evidence type="ECO:0000256" key="4">
    <source>
        <dbReference type="ARBA" id="ARBA00022833"/>
    </source>
</evidence>
<feature type="repeat" description="ANK" evidence="6">
    <location>
        <begin position="129"/>
        <end position="161"/>
    </location>
</feature>
<dbReference type="Gene3D" id="3.30.40.10">
    <property type="entry name" value="Zinc/RING finger domain, C3HC4 (zinc finger)"/>
    <property type="match status" value="1"/>
</dbReference>
<dbReference type="AlphaFoldDB" id="A0A7S3BYL5"/>
<gene>
    <name evidence="9" type="ORF">PSIN1315_LOCUS11043</name>
</gene>
<dbReference type="PANTHER" id="PTHR24173">
    <property type="entry name" value="ANKYRIN REPEAT CONTAINING"/>
    <property type="match status" value="1"/>
</dbReference>
<evidence type="ECO:0000256" key="1">
    <source>
        <dbReference type="ARBA" id="ARBA00022723"/>
    </source>
</evidence>
<protein>
    <recommendedName>
        <fullName evidence="8">RING-type domain-containing protein</fullName>
    </recommendedName>
</protein>
<accession>A0A7S3BYL5</accession>
<dbReference type="EMBL" id="HBHY01017074">
    <property type="protein sequence ID" value="CAE0146825.1"/>
    <property type="molecule type" value="Transcribed_RNA"/>
</dbReference>
<dbReference type="Gene3D" id="1.25.40.20">
    <property type="entry name" value="Ankyrin repeat-containing domain"/>
    <property type="match status" value="2"/>
</dbReference>
<proteinExistence type="predicted"/>
<name>A0A7S3BYL5_9VIRI</name>
<evidence type="ECO:0000256" key="2">
    <source>
        <dbReference type="ARBA" id="ARBA00022737"/>
    </source>
</evidence>
<sequence length="411" mass="42589">MGFSALHYACAAASANGGSSAVVCCLLAAGARPGARDARGRTPLMLAARAGDAEVARVLMATRRANTRALDGCARSCVHYAAAAGRAEAVALLLDPEALRMSGDEGLIPPNLVPDTRGFSSWIDARSEGGVTALHLAALGGHVETLWILLASGAEPTCTTYGDLAVLFSPNPSTGDYLMLSGSTPAHYAVMGISDVRAAQCLRLLVSAGAQLDAPNDDGRTAQWVARRRGMNVVGAVLREEAAARRAGNESDDDSTISVMRELSLHSFAAVTSSRQQLAAKLLQDLEVCVEKEAIVEASVPRAVPGEAPATSKGGRQAAESDDTSDESRLCAICLERPGNIAVSPCQHTLCDSCAKQLCKVAARCGAGGARSITCPFCRGDLQTFQLAPAAPTKAAPTASKEKHDTECETT</sequence>
<dbReference type="Pfam" id="PF13920">
    <property type="entry name" value="zf-C3HC4_3"/>
    <property type="match status" value="1"/>
</dbReference>
<evidence type="ECO:0000313" key="9">
    <source>
        <dbReference type="EMBL" id="CAE0146825.1"/>
    </source>
</evidence>
<feature type="repeat" description="ANK" evidence="6">
    <location>
        <begin position="181"/>
        <end position="217"/>
    </location>
</feature>
<dbReference type="Pfam" id="PF00023">
    <property type="entry name" value="Ank"/>
    <property type="match status" value="1"/>
</dbReference>
<dbReference type="InterPro" id="IPR002110">
    <property type="entry name" value="Ankyrin_rpt"/>
</dbReference>
<feature type="domain" description="RING-type" evidence="8">
    <location>
        <begin position="331"/>
        <end position="379"/>
    </location>
</feature>
<dbReference type="InterPro" id="IPR001841">
    <property type="entry name" value="Znf_RING"/>
</dbReference>
<dbReference type="PRINTS" id="PR01415">
    <property type="entry name" value="ANKYRIN"/>
</dbReference>
<dbReference type="InterPro" id="IPR013083">
    <property type="entry name" value="Znf_RING/FYVE/PHD"/>
</dbReference>
<dbReference type="SUPFAM" id="SSF57850">
    <property type="entry name" value="RING/U-box"/>
    <property type="match status" value="1"/>
</dbReference>
<dbReference type="InterPro" id="IPR017907">
    <property type="entry name" value="Znf_RING_CS"/>
</dbReference>
<dbReference type="PROSITE" id="PS50088">
    <property type="entry name" value="ANK_REPEAT"/>
    <property type="match status" value="3"/>
</dbReference>
<evidence type="ECO:0000259" key="8">
    <source>
        <dbReference type="PROSITE" id="PS50089"/>
    </source>
</evidence>
<evidence type="ECO:0000256" key="3">
    <source>
        <dbReference type="ARBA" id="ARBA00022771"/>
    </source>
</evidence>
<dbReference type="GO" id="GO:0008270">
    <property type="term" value="F:zinc ion binding"/>
    <property type="evidence" value="ECO:0007669"/>
    <property type="project" value="UniProtKB-KW"/>
</dbReference>
<dbReference type="CDD" id="cd16449">
    <property type="entry name" value="RING-HC"/>
    <property type="match status" value="1"/>
</dbReference>